<reference evidence="1 2" key="1">
    <citation type="submission" date="2021-03" db="EMBL/GenBank/DDBJ databases">
        <title>Genomic Encyclopedia of Type Strains, Phase IV (KMG-IV): sequencing the most valuable type-strain genomes for metagenomic binning, comparative biology and taxonomic classification.</title>
        <authorList>
            <person name="Goeker M."/>
        </authorList>
    </citation>
    <scope>NUCLEOTIDE SEQUENCE [LARGE SCALE GENOMIC DNA]</scope>
    <source>
        <strain evidence="1 2">DSM 26427</strain>
    </source>
</reference>
<dbReference type="EMBL" id="JAGGJV010000014">
    <property type="protein sequence ID" value="MBP1862142.1"/>
    <property type="molecule type" value="Genomic_DNA"/>
</dbReference>
<comment type="caution">
    <text evidence="1">The sequence shown here is derived from an EMBL/GenBank/DDBJ whole genome shotgun (WGS) entry which is preliminary data.</text>
</comment>
<evidence type="ECO:0000313" key="2">
    <source>
        <dbReference type="Proteomes" id="UP000823786"/>
    </source>
</evidence>
<sequence>MTTKTQSAVVDKLRAHKEANTGTYEVPLKKSGVVCTVPKFINHGLWMRAQRIGKGDIAKSQAAYITETVQFEGEKITLTDLSELVPAADSLQLINELFGGEDDADSEGKASKTAS</sequence>
<organism evidence="1 2">
    <name type="scientific">Rhizobium herbae</name>
    <dbReference type="NCBI Taxonomy" id="508661"/>
    <lineage>
        <taxon>Bacteria</taxon>
        <taxon>Pseudomonadati</taxon>
        <taxon>Pseudomonadota</taxon>
        <taxon>Alphaproteobacteria</taxon>
        <taxon>Hyphomicrobiales</taxon>
        <taxon>Rhizobiaceae</taxon>
        <taxon>Rhizobium/Agrobacterium group</taxon>
        <taxon>Rhizobium</taxon>
    </lineage>
</organism>
<evidence type="ECO:0000313" key="1">
    <source>
        <dbReference type="EMBL" id="MBP1862142.1"/>
    </source>
</evidence>
<accession>A0ABS4EW38</accession>
<protein>
    <recommendedName>
        <fullName evidence="3">Phage tail assembly protein</fullName>
    </recommendedName>
</protein>
<proteinExistence type="predicted"/>
<evidence type="ECO:0008006" key="3">
    <source>
        <dbReference type="Google" id="ProtNLM"/>
    </source>
</evidence>
<gene>
    <name evidence="1" type="ORF">J2Z75_005673</name>
</gene>
<keyword evidence="2" id="KW-1185">Reference proteome</keyword>
<dbReference type="Proteomes" id="UP000823786">
    <property type="component" value="Unassembled WGS sequence"/>
</dbReference>
<dbReference type="RefSeq" id="WP_209857120.1">
    <property type="nucleotide sequence ID" value="NZ_JAGGJV010000014.1"/>
</dbReference>
<name>A0ABS4EW38_9HYPH</name>